<feature type="compositionally biased region" description="Basic and acidic residues" evidence="1">
    <location>
        <begin position="37"/>
        <end position="53"/>
    </location>
</feature>
<dbReference type="Proteomes" id="UP000287651">
    <property type="component" value="Unassembled WGS sequence"/>
</dbReference>
<keyword evidence="2" id="KW-1133">Transmembrane helix</keyword>
<keyword evidence="2" id="KW-0812">Transmembrane</keyword>
<accession>A0A426ZPS8</accession>
<feature type="compositionally biased region" description="Low complexity" evidence="1">
    <location>
        <begin position="1"/>
        <end position="33"/>
    </location>
</feature>
<name>A0A426ZPS8_ENSVE</name>
<reference evidence="3 4" key="1">
    <citation type="journal article" date="2014" name="Agronomy (Basel)">
        <title>A Draft Genome Sequence for Ensete ventricosum, the Drought-Tolerant Tree Against Hunger.</title>
        <authorList>
            <person name="Harrison J."/>
            <person name="Moore K.A."/>
            <person name="Paszkiewicz K."/>
            <person name="Jones T."/>
            <person name="Grant M."/>
            <person name="Ambacheew D."/>
            <person name="Muzemil S."/>
            <person name="Studholme D.J."/>
        </authorList>
    </citation>
    <scope>NUCLEOTIDE SEQUENCE [LARGE SCALE GENOMIC DNA]</scope>
</reference>
<feature type="transmembrane region" description="Helical" evidence="2">
    <location>
        <begin position="91"/>
        <end position="111"/>
    </location>
</feature>
<proteinExistence type="predicted"/>
<feature type="compositionally biased region" description="Basic residues" evidence="1">
    <location>
        <begin position="60"/>
        <end position="71"/>
    </location>
</feature>
<dbReference type="AlphaFoldDB" id="A0A426ZPS8"/>
<protein>
    <submittedName>
        <fullName evidence="3">Uncharacterized protein</fullName>
    </submittedName>
</protein>
<keyword evidence="2" id="KW-0472">Membrane</keyword>
<evidence type="ECO:0000313" key="3">
    <source>
        <dbReference type="EMBL" id="RRT65921.1"/>
    </source>
</evidence>
<evidence type="ECO:0000256" key="1">
    <source>
        <dbReference type="SAM" id="MobiDB-lite"/>
    </source>
</evidence>
<feature type="region of interest" description="Disordered" evidence="1">
    <location>
        <begin position="1"/>
        <end position="71"/>
    </location>
</feature>
<organism evidence="3 4">
    <name type="scientific">Ensete ventricosum</name>
    <name type="common">Abyssinian banana</name>
    <name type="synonym">Musa ensete</name>
    <dbReference type="NCBI Taxonomy" id="4639"/>
    <lineage>
        <taxon>Eukaryota</taxon>
        <taxon>Viridiplantae</taxon>
        <taxon>Streptophyta</taxon>
        <taxon>Embryophyta</taxon>
        <taxon>Tracheophyta</taxon>
        <taxon>Spermatophyta</taxon>
        <taxon>Magnoliopsida</taxon>
        <taxon>Liliopsida</taxon>
        <taxon>Zingiberales</taxon>
        <taxon>Musaceae</taxon>
        <taxon>Ensete</taxon>
    </lineage>
</organism>
<evidence type="ECO:0000256" key="2">
    <source>
        <dbReference type="SAM" id="Phobius"/>
    </source>
</evidence>
<comment type="caution">
    <text evidence="3">The sequence shown here is derived from an EMBL/GenBank/DDBJ whole genome shotgun (WGS) entry which is preliminary data.</text>
</comment>
<evidence type="ECO:0000313" key="4">
    <source>
        <dbReference type="Proteomes" id="UP000287651"/>
    </source>
</evidence>
<gene>
    <name evidence="3" type="ORF">B296_00015475</name>
</gene>
<feature type="transmembrane region" description="Helical" evidence="2">
    <location>
        <begin position="123"/>
        <end position="145"/>
    </location>
</feature>
<dbReference type="EMBL" id="AMZH03005630">
    <property type="protein sequence ID" value="RRT65921.1"/>
    <property type="molecule type" value="Genomic_DNA"/>
</dbReference>
<sequence>MENTSTTATTTARRLSSAAGAAAAGGPSTPRTGVAEGSERGTGKRSRSEKPADVEDSPQGRRRRRSLHRTSRPPLAVPLLILLRRPPVHPVLASALSLSVGPLLPAVVAAVSSELCDFPETLALYHAFFLITWTLPIAPVPGELLNLGH</sequence>